<dbReference type="InterPro" id="IPR036388">
    <property type="entry name" value="WH-like_DNA-bd_sf"/>
</dbReference>
<evidence type="ECO:0000313" key="3">
    <source>
        <dbReference type="Proteomes" id="UP001552594"/>
    </source>
</evidence>
<accession>A0ABV3JXW6</accession>
<name>A0ABV3JXW6_STRON</name>
<sequence>MAAFEQYEELSRQLGAIGVIKRGLSRVLPPDCPPTSAIVLSLLKQYGELRMSKLAELMVIDMSVTSRHVAHAAERGWLERQCDPLDKRSRLLRITPSGEALLEQVSARYAEALAGCLHDWSDDDVARLIGLLARLREGFGECRPRAPQPRAAAITRTPA</sequence>
<proteinExistence type="predicted"/>
<dbReference type="RefSeq" id="WP_109282444.1">
    <property type="nucleotide sequence ID" value="NZ_JBFAUK010000009.1"/>
</dbReference>
<dbReference type="InterPro" id="IPR039422">
    <property type="entry name" value="MarR/SlyA-like"/>
</dbReference>
<dbReference type="Gene3D" id="1.10.10.10">
    <property type="entry name" value="Winged helix-like DNA-binding domain superfamily/Winged helix DNA-binding domain"/>
    <property type="match status" value="1"/>
</dbReference>
<dbReference type="PROSITE" id="PS50995">
    <property type="entry name" value="HTH_MARR_2"/>
    <property type="match status" value="1"/>
</dbReference>
<dbReference type="SUPFAM" id="SSF46785">
    <property type="entry name" value="Winged helix' DNA-binding domain"/>
    <property type="match status" value="1"/>
</dbReference>
<gene>
    <name evidence="2" type="ORF">AB0L16_14795</name>
</gene>
<dbReference type="InterPro" id="IPR000835">
    <property type="entry name" value="HTH_MarR-typ"/>
</dbReference>
<protein>
    <submittedName>
        <fullName evidence="2">MarR family transcriptional regulator</fullName>
    </submittedName>
</protein>
<dbReference type="InterPro" id="IPR036390">
    <property type="entry name" value="WH_DNA-bd_sf"/>
</dbReference>
<comment type="caution">
    <text evidence="2">The sequence shown here is derived from an EMBL/GenBank/DDBJ whole genome shotgun (WGS) entry which is preliminary data.</text>
</comment>
<keyword evidence="3" id="KW-1185">Reference proteome</keyword>
<dbReference type="Proteomes" id="UP001552594">
    <property type="component" value="Unassembled WGS sequence"/>
</dbReference>
<dbReference type="EMBL" id="JBFAUK010000009">
    <property type="protein sequence ID" value="MEV5507729.1"/>
    <property type="molecule type" value="Genomic_DNA"/>
</dbReference>
<dbReference type="PANTHER" id="PTHR33164:SF57">
    <property type="entry name" value="MARR-FAMILY TRANSCRIPTIONAL REGULATOR"/>
    <property type="match status" value="1"/>
</dbReference>
<dbReference type="PANTHER" id="PTHR33164">
    <property type="entry name" value="TRANSCRIPTIONAL REGULATOR, MARR FAMILY"/>
    <property type="match status" value="1"/>
</dbReference>
<dbReference type="Pfam" id="PF01047">
    <property type="entry name" value="MarR"/>
    <property type="match status" value="1"/>
</dbReference>
<feature type="domain" description="HTH marR-type" evidence="1">
    <location>
        <begin position="1"/>
        <end position="137"/>
    </location>
</feature>
<organism evidence="2 3">
    <name type="scientific">Streptomyces orinoci</name>
    <name type="common">Streptoverticillium orinoci</name>
    <dbReference type="NCBI Taxonomy" id="67339"/>
    <lineage>
        <taxon>Bacteria</taxon>
        <taxon>Bacillati</taxon>
        <taxon>Actinomycetota</taxon>
        <taxon>Actinomycetes</taxon>
        <taxon>Kitasatosporales</taxon>
        <taxon>Streptomycetaceae</taxon>
        <taxon>Streptomyces</taxon>
    </lineage>
</organism>
<evidence type="ECO:0000313" key="2">
    <source>
        <dbReference type="EMBL" id="MEV5507729.1"/>
    </source>
</evidence>
<reference evidence="2 3" key="1">
    <citation type="submission" date="2024-06" db="EMBL/GenBank/DDBJ databases">
        <title>The Natural Products Discovery Center: Release of the First 8490 Sequenced Strains for Exploring Actinobacteria Biosynthetic Diversity.</title>
        <authorList>
            <person name="Kalkreuter E."/>
            <person name="Kautsar S.A."/>
            <person name="Yang D."/>
            <person name="Bader C.D."/>
            <person name="Teijaro C.N."/>
            <person name="Fluegel L."/>
            <person name="Davis C.M."/>
            <person name="Simpson J.R."/>
            <person name="Lauterbach L."/>
            <person name="Steele A.D."/>
            <person name="Gui C."/>
            <person name="Meng S."/>
            <person name="Li G."/>
            <person name="Viehrig K."/>
            <person name="Ye F."/>
            <person name="Su P."/>
            <person name="Kiefer A.F."/>
            <person name="Nichols A."/>
            <person name="Cepeda A.J."/>
            <person name="Yan W."/>
            <person name="Fan B."/>
            <person name="Jiang Y."/>
            <person name="Adhikari A."/>
            <person name="Zheng C.-J."/>
            <person name="Schuster L."/>
            <person name="Cowan T.M."/>
            <person name="Smanski M.J."/>
            <person name="Chevrette M.G."/>
            <person name="De Carvalho L.P.S."/>
            <person name="Shen B."/>
        </authorList>
    </citation>
    <scope>NUCLEOTIDE SEQUENCE [LARGE SCALE GENOMIC DNA]</scope>
    <source>
        <strain evidence="2 3">NPDC052347</strain>
    </source>
</reference>
<evidence type="ECO:0000259" key="1">
    <source>
        <dbReference type="PROSITE" id="PS50995"/>
    </source>
</evidence>
<dbReference type="PRINTS" id="PR00598">
    <property type="entry name" value="HTHMARR"/>
</dbReference>
<dbReference type="SMART" id="SM00347">
    <property type="entry name" value="HTH_MARR"/>
    <property type="match status" value="1"/>
</dbReference>